<evidence type="ECO:0000256" key="3">
    <source>
        <dbReference type="ARBA" id="ARBA00022777"/>
    </source>
</evidence>
<feature type="compositionally biased region" description="Low complexity" evidence="4">
    <location>
        <begin position="344"/>
        <end position="356"/>
    </location>
</feature>
<dbReference type="Gene3D" id="3.20.200.10">
    <property type="entry name" value="MHCK/EF2 kinase"/>
    <property type="match status" value="1"/>
</dbReference>
<keyword evidence="2" id="KW-0808">Transferase</keyword>
<dbReference type="Pfam" id="PF02816">
    <property type="entry name" value="Alpha_kinase"/>
    <property type="match status" value="1"/>
</dbReference>
<keyword evidence="3 6" id="KW-0418">Kinase</keyword>
<dbReference type="GO" id="GO:0005524">
    <property type="term" value="F:ATP binding"/>
    <property type="evidence" value="ECO:0007669"/>
    <property type="project" value="InterPro"/>
</dbReference>
<dbReference type="PROSITE" id="PS51158">
    <property type="entry name" value="ALPHA_KINASE"/>
    <property type="match status" value="1"/>
</dbReference>
<dbReference type="GO" id="GO:0004674">
    <property type="term" value="F:protein serine/threonine kinase activity"/>
    <property type="evidence" value="ECO:0007669"/>
    <property type="project" value="UniProtKB-KW"/>
</dbReference>
<dbReference type="EMBL" id="JACAZF010000006">
    <property type="protein sequence ID" value="KAF7301927.1"/>
    <property type="molecule type" value="Genomic_DNA"/>
</dbReference>
<feature type="domain" description="Alpha-type protein kinase" evidence="5">
    <location>
        <begin position="447"/>
        <end position="717"/>
    </location>
</feature>
<organism evidence="6 7">
    <name type="scientific">Mycena indigotica</name>
    <dbReference type="NCBI Taxonomy" id="2126181"/>
    <lineage>
        <taxon>Eukaryota</taxon>
        <taxon>Fungi</taxon>
        <taxon>Dikarya</taxon>
        <taxon>Basidiomycota</taxon>
        <taxon>Agaricomycotina</taxon>
        <taxon>Agaricomycetes</taxon>
        <taxon>Agaricomycetidae</taxon>
        <taxon>Agaricales</taxon>
        <taxon>Marasmiineae</taxon>
        <taxon>Mycenaceae</taxon>
        <taxon>Mycena</taxon>
    </lineage>
</organism>
<dbReference type="SUPFAM" id="SSF56112">
    <property type="entry name" value="Protein kinase-like (PK-like)"/>
    <property type="match status" value="1"/>
</dbReference>
<accession>A0A8H6SN93</accession>
<comment type="caution">
    <text evidence="6">The sequence shown here is derived from an EMBL/GenBank/DDBJ whole genome shotgun (WGS) entry which is preliminary data.</text>
</comment>
<feature type="region of interest" description="Disordered" evidence="4">
    <location>
        <begin position="305"/>
        <end position="358"/>
    </location>
</feature>
<evidence type="ECO:0000259" key="5">
    <source>
        <dbReference type="PROSITE" id="PS51158"/>
    </source>
</evidence>
<evidence type="ECO:0000256" key="2">
    <source>
        <dbReference type="ARBA" id="ARBA00022679"/>
    </source>
</evidence>
<protein>
    <submittedName>
        <fullName evidence="6">Alpha-type protein kinase domain-containing protein</fullName>
    </submittedName>
</protein>
<dbReference type="AlphaFoldDB" id="A0A8H6SN93"/>
<gene>
    <name evidence="6" type="ORF">MIND_00758700</name>
</gene>
<evidence type="ECO:0000313" key="7">
    <source>
        <dbReference type="Proteomes" id="UP000636479"/>
    </source>
</evidence>
<name>A0A8H6SN93_9AGAR</name>
<feature type="compositionally biased region" description="Basic and acidic residues" evidence="4">
    <location>
        <begin position="329"/>
        <end position="338"/>
    </location>
</feature>
<evidence type="ECO:0000256" key="1">
    <source>
        <dbReference type="ARBA" id="ARBA00022527"/>
    </source>
</evidence>
<keyword evidence="1" id="KW-0723">Serine/threonine-protein kinase</keyword>
<proteinExistence type="predicted"/>
<dbReference type="InterPro" id="IPR011009">
    <property type="entry name" value="Kinase-like_dom_sf"/>
</dbReference>
<evidence type="ECO:0000313" key="6">
    <source>
        <dbReference type="EMBL" id="KAF7301927.1"/>
    </source>
</evidence>
<dbReference type="RefSeq" id="XP_037219927.1">
    <property type="nucleotide sequence ID" value="XM_037364283.1"/>
</dbReference>
<dbReference type="InterPro" id="IPR004166">
    <property type="entry name" value="a-kinase_dom"/>
</dbReference>
<dbReference type="Proteomes" id="UP000636479">
    <property type="component" value="Unassembled WGS sequence"/>
</dbReference>
<keyword evidence="7" id="KW-1185">Reference proteome</keyword>
<evidence type="ECO:0000256" key="4">
    <source>
        <dbReference type="SAM" id="MobiDB-lite"/>
    </source>
</evidence>
<reference evidence="6" key="1">
    <citation type="submission" date="2020-05" db="EMBL/GenBank/DDBJ databases">
        <title>Mycena genomes resolve the evolution of fungal bioluminescence.</title>
        <authorList>
            <person name="Tsai I.J."/>
        </authorList>
    </citation>
    <scope>NUCLEOTIDE SEQUENCE</scope>
    <source>
        <strain evidence="6">171206Taipei</strain>
    </source>
</reference>
<sequence length="727" mass="79245">MPPLFAASFTADGDSTGPVRCARGKACRGSPGTAGVYPAGTQLQEMGVGDTNKVTMICAGCCDYYLGKPTTRRIEYQAEKQTAQGPVRRVAGRVPKGDAQIHRNIAAAQRHEKVEVRAIGNLAGSQSGPRVAYSNGSYTPSHSSYEATRNYNRNRAMAVHTTITGSITVRLVSLPPRAKTLQTFDTCQVSVGDVFVGIGAVDLLYTAFNAIKPAYQVAMENRGYENVALYPLTIDDVQMVNKNGVPFNMSLQQDIIRQHFYRPAKDGITLVFNNSAKPAVVQLQLTPKWCAGLRRWENDIEEEEMRLEEGKDVGVKRKSVASTSKARKRVEVRSREGDINSIAESSRGEGSSRGQGPVSLLRTATMGLPSLSDNRNSVAESSPYGAQSRLVQSAPSIAVIRSSDVAAPRSVPSVMGESALVTPSELARALSMAKKHQPEEARAFVQVRTFTVTLYKIKLIALGPLIRLMLARTRFDMYDTPHIFHLTVDSSISSAGGFKTAYFGTIQPSPFASKQHAICAKQAHKEEGNILPSQRQLELLPDELMTLQWANALMSSTYELIAAVKERKLLEKPTWKPKIKVPDLCFTEAGLAIEQGQSNRAKVYMIEEHIQGEFRKYLHNGSAKLTGTSKGDPVALFLSFSQHAQYINSNGLAFVSDYQGGPLHSGSDTVLLTDPQLLTHPDLGAIFAGGNVTASFLRFPQEHVCNSFCLDFELTPLAEFVPIPTSA</sequence>
<dbReference type="GeneID" id="59346799"/>
<dbReference type="OrthoDB" id="301415at2759"/>